<dbReference type="Proteomes" id="UP000218690">
    <property type="component" value="Unassembled WGS sequence"/>
</dbReference>
<sequence>MNTHNGKLPKPDPRKVAAQNAADKRWGKKVERATHQGTIEIADTTLDCYVLTDGRRIISQASIMAILGRSQSSGRRTRNDNRPPFLEANNLTPYITPELKEQLERVQYRIGDNKQEKSGYNAEILPRICNVYMDAEEDEVLIPNQLPAAAAARRVVKALSLVGITALVDEATGYQETRAKNELQRLLDAYIAEAFRPWVRTFPESFFKEIYRLQGWKFEAGNNHHPQYVGKFINKHIYEPMPAGVLERLKNLNPKNEQGNRPRKHHQHLTDDIGVTHLERQINQVTTLMQASEDKAQFENLFERVNLRNSPTQQMLDF</sequence>
<evidence type="ECO:0000313" key="3">
    <source>
        <dbReference type="EMBL" id="PCC83101.1"/>
    </source>
</evidence>
<feature type="region of interest" description="Disordered" evidence="1">
    <location>
        <begin position="1"/>
        <end position="27"/>
    </location>
</feature>
<feature type="domain" description="Bacteriophage Mx8 p63 C-terminal" evidence="2">
    <location>
        <begin position="186"/>
        <end position="278"/>
    </location>
</feature>
<evidence type="ECO:0000259" key="2">
    <source>
        <dbReference type="Pfam" id="PF10546"/>
    </source>
</evidence>
<evidence type="ECO:0000313" key="4">
    <source>
        <dbReference type="Proteomes" id="UP000218690"/>
    </source>
</evidence>
<comment type="caution">
    <text evidence="3">The sequence shown here is derived from an EMBL/GenBank/DDBJ whole genome shotgun (WGS) entry which is preliminary data.</text>
</comment>
<dbReference type="InterPro" id="IPR018874">
    <property type="entry name" value="Phage_Mx8_p63_C"/>
</dbReference>
<evidence type="ECO:0000256" key="1">
    <source>
        <dbReference type="SAM" id="MobiDB-lite"/>
    </source>
</evidence>
<reference evidence="3 4" key="1">
    <citation type="submission" date="2017-09" db="EMBL/GenBank/DDBJ databases">
        <title>Draft Genome Sequence of Corynebacterium accolens AH4003.</title>
        <authorList>
            <person name="Chen Y."/>
            <person name="Oosthuysen W.F."/>
            <person name="Kelley S."/>
            <person name="Horswill A."/>
        </authorList>
    </citation>
    <scope>NUCLEOTIDE SEQUENCE [LARGE SCALE GENOMIC DNA]</scope>
    <source>
        <strain evidence="3 4">AH4003</strain>
    </source>
</reference>
<dbReference type="AlphaFoldDB" id="A0A2A4AKV4"/>
<organism evidence="3 4">
    <name type="scientific">Corynebacterium accolens</name>
    <dbReference type="NCBI Taxonomy" id="38284"/>
    <lineage>
        <taxon>Bacteria</taxon>
        <taxon>Bacillati</taxon>
        <taxon>Actinomycetota</taxon>
        <taxon>Actinomycetes</taxon>
        <taxon>Mycobacteriales</taxon>
        <taxon>Corynebacteriaceae</taxon>
        <taxon>Corynebacterium</taxon>
    </lineage>
</organism>
<accession>A0A2A4AKV4</accession>
<dbReference type="EMBL" id="NWBP01000016">
    <property type="protein sequence ID" value="PCC83101.1"/>
    <property type="molecule type" value="Genomic_DNA"/>
</dbReference>
<dbReference type="Pfam" id="PF10546">
    <property type="entry name" value="P63C"/>
    <property type="match status" value="1"/>
</dbReference>
<name>A0A2A4AKV4_9CORY</name>
<protein>
    <recommendedName>
        <fullName evidence="2">Bacteriophage Mx8 p63 C-terminal domain-containing protein</fullName>
    </recommendedName>
</protein>
<gene>
    <name evidence="3" type="ORF">COM45_04710</name>
</gene>
<proteinExistence type="predicted"/>